<name>A0A0R1Q652_9LACO</name>
<accession>A0A0R1Q652</accession>
<evidence type="ECO:0008006" key="4">
    <source>
        <dbReference type="Google" id="ProtNLM"/>
    </source>
</evidence>
<sequence>MKLSLIKLPALFGVLYAAFTAIVLIVASVFAFTKGFSTAAVGTNLMNWEPHWWYLSIVGGGLHLISFIKSRSRKLLIANTIGICLFIGYALVPNYALILLVIHVIVIQVMAKADVHPTTISNEVA</sequence>
<reference evidence="2 3" key="1">
    <citation type="journal article" date="2015" name="Genome Announc.">
        <title>Expanding the biotechnology potential of lactobacilli through comparative genomics of 213 strains and associated genera.</title>
        <authorList>
            <person name="Sun Z."/>
            <person name="Harris H.M."/>
            <person name="McCann A."/>
            <person name="Guo C."/>
            <person name="Argimon S."/>
            <person name="Zhang W."/>
            <person name="Yang X."/>
            <person name="Jeffery I.B."/>
            <person name="Cooney J.C."/>
            <person name="Kagawa T.F."/>
            <person name="Liu W."/>
            <person name="Song Y."/>
            <person name="Salvetti E."/>
            <person name="Wrobel A."/>
            <person name="Rasinkangas P."/>
            <person name="Parkhill J."/>
            <person name="Rea M.C."/>
            <person name="O'Sullivan O."/>
            <person name="Ritari J."/>
            <person name="Douillard F.P."/>
            <person name="Paul Ross R."/>
            <person name="Yang R."/>
            <person name="Briner A.E."/>
            <person name="Felis G.E."/>
            <person name="de Vos W.M."/>
            <person name="Barrangou R."/>
            <person name="Klaenhammer T.R."/>
            <person name="Caufield P.W."/>
            <person name="Cui Y."/>
            <person name="Zhang H."/>
            <person name="O'Toole P.W."/>
        </authorList>
    </citation>
    <scope>NUCLEOTIDE SEQUENCE [LARGE SCALE GENOMIC DNA]</scope>
    <source>
        <strain evidence="2 3">DSM 13343</strain>
    </source>
</reference>
<evidence type="ECO:0000313" key="3">
    <source>
        <dbReference type="Proteomes" id="UP000051790"/>
    </source>
</evidence>
<evidence type="ECO:0000256" key="1">
    <source>
        <dbReference type="SAM" id="Phobius"/>
    </source>
</evidence>
<comment type="caution">
    <text evidence="2">The sequence shown here is derived from an EMBL/GenBank/DDBJ whole genome shotgun (WGS) entry which is preliminary data.</text>
</comment>
<feature type="transmembrane region" description="Helical" evidence="1">
    <location>
        <begin position="80"/>
        <end position="107"/>
    </location>
</feature>
<dbReference type="Proteomes" id="UP000051790">
    <property type="component" value="Unassembled WGS sequence"/>
</dbReference>
<keyword evidence="1" id="KW-1133">Transmembrane helix</keyword>
<keyword evidence="1" id="KW-0812">Transmembrane</keyword>
<dbReference type="EMBL" id="AZEU01000313">
    <property type="protein sequence ID" value="KRL37802.1"/>
    <property type="molecule type" value="Genomic_DNA"/>
</dbReference>
<feature type="transmembrane region" description="Helical" evidence="1">
    <location>
        <begin position="52"/>
        <end position="68"/>
    </location>
</feature>
<gene>
    <name evidence="2" type="ORF">FD01_GL002759</name>
</gene>
<feature type="transmembrane region" description="Helical" evidence="1">
    <location>
        <begin position="12"/>
        <end position="32"/>
    </location>
</feature>
<evidence type="ECO:0000313" key="2">
    <source>
        <dbReference type="EMBL" id="KRL37802.1"/>
    </source>
</evidence>
<dbReference type="PATRIC" id="fig|1423769.4.peg.2978"/>
<proteinExistence type="predicted"/>
<organism evidence="2 3">
    <name type="scientific">Lacticaseibacillus manihotivorans DSM 13343 = JCM 12514</name>
    <dbReference type="NCBI Taxonomy" id="1423769"/>
    <lineage>
        <taxon>Bacteria</taxon>
        <taxon>Bacillati</taxon>
        <taxon>Bacillota</taxon>
        <taxon>Bacilli</taxon>
        <taxon>Lactobacillales</taxon>
        <taxon>Lactobacillaceae</taxon>
        <taxon>Lacticaseibacillus</taxon>
    </lineage>
</organism>
<keyword evidence="3" id="KW-1185">Reference proteome</keyword>
<dbReference type="AlphaFoldDB" id="A0A0R1Q652"/>
<keyword evidence="1" id="KW-0472">Membrane</keyword>
<dbReference type="RefSeq" id="WP_056965117.1">
    <property type="nucleotide sequence ID" value="NZ_AZEU01000313.1"/>
</dbReference>
<protein>
    <recommendedName>
        <fullName evidence="4">Integral membrane protein</fullName>
    </recommendedName>
</protein>
<dbReference type="OrthoDB" id="2318996at2"/>